<dbReference type="InterPro" id="IPR042188">
    <property type="entry name" value="MmgE/PrpD_sf_2"/>
</dbReference>
<comment type="similarity">
    <text evidence="1">Belongs to the PrpD family.</text>
</comment>
<name>A0A6N8J207_9BURK</name>
<proteinExistence type="inferred from homology"/>
<dbReference type="InterPro" id="IPR045336">
    <property type="entry name" value="MmgE_PrpD_N"/>
</dbReference>
<dbReference type="Pfam" id="PF19305">
    <property type="entry name" value="MmgE_PrpD_C"/>
    <property type="match status" value="1"/>
</dbReference>
<comment type="caution">
    <text evidence="4">The sequence shown here is derived from an EMBL/GenBank/DDBJ whole genome shotgun (WGS) entry which is preliminary data.</text>
</comment>
<dbReference type="Gene3D" id="1.10.4100.10">
    <property type="entry name" value="2-methylcitrate dehydratase PrpD"/>
    <property type="match status" value="1"/>
</dbReference>
<evidence type="ECO:0000313" key="4">
    <source>
        <dbReference type="EMBL" id="MVQ32320.1"/>
    </source>
</evidence>
<gene>
    <name evidence="4" type="ORF">GON04_22885</name>
</gene>
<dbReference type="Gene3D" id="3.30.1330.120">
    <property type="entry name" value="2-methylcitrate dehydratase PrpD"/>
    <property type="match status" value="1"/>
</dbReference>
<evidence type="ECO:0000256" key="1">
    <source>
        <dbReference type="ARBA" id="ARBA00006174"/>
    </source>
</evidence>
<protein>
    <submittedName>
        <fullName evidence="4">MmgE/PrpD family protein</fullName>
    </submittedName>
</protein>
<dbReference type="Pfam" id="PF03972">
    <property type="entry name" value="MmgE_PrpD_N"/>
    <property type="match status" value="1"/>
</dbReference>
<sequence length="498" mass="53839">MAGRQGMSECSSALTICPYLLICHDIFSTFAPPMQQYLDTSNSPPVTRLLARMIVNTRYEDLSPVTVKAAELALYDWVGCAMVSGQTEKAAKMARVAAAEGAQGGALVFADGKRTSPHWAAFANGASHAVELDDVHMASIIHGGIVICPTALSVAEQSRASGKKLIEGLVVGFDVAYRIGEAIAKTHYLMWHSTGTVATFGAAAAAAKIMGLDEDQTCWALGNAASQAAGIWEYLKFGDDTKLLHSGKAAMNGLLAASLAREGFTGSDTGIEGERGFLATMSGSSNPAAVNWDAMTRDLGKKFKVDENGYKLHACCRHGHVSIDNALRLIQQHGIRADQVKAVRVQMNRNSCDTLGDSDPVSPYKAKFSLAFFMATCFLHRKVGMEAFTDDRLRDPAMRAFMKKVSYLENPEYTRNYPRLWTASLEVELQDGQVLSTQGDLPYGDPATELPIPLFEQKALDMMGSVVGADRARGLLAAMQQLPEVGDVSRIFDGYPYR</sequence>
<keyword evidence="5" id="KW-1185">Reference proteome</keyword>
<feature type="domain" description="MmgE/PrpD C-terminal" evidence="3">
    <location>
        <begin position="313"/>
        <end position="478"/>
    </location>
</feature>
<dbReference type="PANTHER" id="PTHR16943:SF8">
    <property type="entry name" value="2-METHYLCITRATE DEHYDRATASE"/>
    <property type="match status" value="1"/>
</dbReference>
<dbReference type="InterPro" id="IPR042183">
    <property type="entry name" value="MmgE/PrpD_sf_1"/>
</dbReference>
<dbReference type="InterPro" id="IPR036148">
    <property type="entry name" value="MmgE/PrpD_sf"/>
</dbReference>
<evidence type="ECO:0000259" key="3">
    <source>
        <dbReference type="Pfam" id="PF19305"/>
    </source>
</evidence>
<dbReference type="InterPro" id="IPR005656">
    <property type="entry name" value="MmgE_PrpD"/>
</dbReference>
<organism evidence="4 5">
    <name type="scientific">Ramlibacter pinisoli</name>
    <dbReference type="NCBI Taxonomy" id="2682844"/>
    <lineage>
        <taxon>Bacteria</taxon>
        <taxon>Pseudomonadati</taxon>
        <taxon>Pseudomonadota</taxon>
        <taxon>Betaproteobacteria</taxon>
        <taxon>Burkholderiales</taxon>
        <taxon>Comamonadaceae</taxon>
        <taxon>Ramlibacter</taxon>
    </lineage>
</organism>
<dbReference type="EMBL" id="WSEL01000009">
    <property type="protein sequence ID" value="MVQ32320.1"/>
    <property type="molecule type" value="Genomic_DNA"/>
</dbReference>
<accession>A0A6N8J207</accession>
<reference evidence="4 5" key="1">
    <citation type="submission" date="2019-12" db="EMBL/GenBank/DDBJ databases">
        <authorList>
            <person name="Huq M.A."/>
        </authorList>
    </citation>
    <scope>NUCLEOTIDE SEQUENCE [LARGE SCALE GENOMIC DNA]</scope>
    <source>
        <strain evidence="4 5">MAH-25</strain>
    </source>
</reference>
<dbReference type="GO" id="GO:0016829">
    <property type="term" value="F:lyase activity"/>
    <property type="evidence" value="ECO:0007669"/>
    <property type="project" value="InterPro"/>
</dbReference>
<feature type="domain" description="MmgE/PrpD N-terminal" evidence="2">
    <location>
        <begin position="50"/>
        <end position="287"/>
    </location>
</feature>
<dbReference type="SUPFAM" id="SSF103378">
    <property type="entry name" value="2-methylcitrate dehydratase PrpD"/>
    <property type="match status" value="1"/>
</dbReference>
<dbReference type="InterPro" id="IPR045337">
    <property type="entry name" value="MmgE_PrpD_C"/>
</dbReference>
<dbReference type="Proteomes" id="UP000469385">
    <property type="component" value="Unassembled WGS sequence"/>
</dbReference>
<dbReference type="PANTHER" id="PTHR16943">
    <property type="entry name" value="2-METHYLCITRATE DEHYDRATASE-RELATED"/>
    <property type="match status" value="1"/>
</dbReference>
<evidence type="ECO:0000313" key="5">
    <source>
        <dbReference type="Proteomes" id="UP000469385"/>
    </source>
</evidence>
<dbReference type="AlphaFoldDB" id="A0A6N8J207"/>
<evidence type="ECO:0000259" key="2">
    <source>
        <dbReference type="Pfam" id="PF03972"/>
    </source>
</evidence>